<organism evidence="3 4">
    <name type="scientific">Haloferax namakaokahaiae</name>
    <dbReference type="NCBI Taxonomy" id="1748331"/>
    <lineage>
        <taxon>Archaea</taxon>
        <taxon>Methanobacteriati</taxon>
        <taxon>Methanobacteriota</taxon>
        <taxon>Stenosarchaea group</taxon>
        <taxon>Halobacteria</taxon>
        <taxon>Halobacteriales</taxon>
        <taxon>Haloferacaceae</taxon>
        <taxon>Haloferax</taxon>
    </lineage>
</organism>
<keyword evidence="2" id="KW-0472">Membrane</keyword>
<accession>A0ABD5ZAJ0</accession>
<gene>
    <name evidence="3" type="ORF">ACFQJC_01530</name>
</gene>
<dbReference type="InterPro" id="IPR058278">
    <property type="entry name" value="DUF7972"/>
</dbReference>
<keyword evidence="2" id="KW-0812">Transmembrane</keyword>
<dbReference type="Proteomes" id="UP001596481">
    <property type="component" value="Unassembled WGS sequence"/>
</dbReference>
<feature type="transmembrane region" description="Helical" evidence="2">
    <location>
        <begin position="36"/>
        <end position="56"/>
    </location>
</feature>
<comment type="caution">
    <text evidence="3">The sequence shown here is derived from an EMBL/GenBank/DDBJ whole genome shotgun (WGS) entry which is preliminary data.</text>
</comment>
<dbReference type="Pfam" id="PF25927">
    <property type="entry name" value="DUF7972"/>
    <property type="match status" value="1"/>
</dbReference>
<feature type="compositionally biased region" description="Acidic residues" evidence="1">
    <location>
        <begin position="346"/>
        <end position="355"/>
    </location>
</feature>
<evidence type="ECO:0000313" key="3">
    <source>
        <dbReference type="EMBL" id="MFC7202181.1"/>
    </source>
</evidence>
<name>A0ABD5ZAJ0_9EURY</name>
<dbReference type="EMBL" id="JBHTAA010000001">
    <property type="protein sequence ID" value="MFC7202181.1"/>
    <property type="molecule type" value="Genomic_DNA"/>
</dbReference>
<dbReference type="AlphaFoldDB" id="A0ABD5ZAJ0"/>
<feature type="compositionally biased region" description="Low complexity" evidence="1">
    <location>
        <begin position="361"/>
        <end position="377"/>
    </location>
</feature>
<feature type="region of interest" description="Disordered" evidence="1">
    <location>
        <begin position="346"/>
        <end position="377"/>
    </location>
</feature>
<feature type="transmembrane region" description="Helical" evidence="2">
    <location>
        <begin position="76"/>
        <end position="97"/>
    </location>
</feature>
<evidence type="ECO:0000313" key="4">
    <source>
        <dbReference type="Proteomes" id="UP001596481"/>
    </source>
</evidence>
<evidence type="ECO:0000256" key="1">
    <source>
        <dbReference type="SAM" id="MobiDB-lite"/>
    </source>
</evidence>
<feature type="transmembrane region" description="Helical" evidence="2">
    <location>
        <begin position="263"/>
        <end position="281"/>
    </location>
</feature>
<sequence>MPDATETSSGEPSDKMRERGTTSRLKLRVYLQANRWLVAVAPLVVIFCSILAIGVFDPTAFPSGVQSSDPIETLGQGLLTSIVTGVTLVVTINQLVLSQELGPLGDQRDRMEGELDFRNTVSELIDAPVAPPEPSAFLRSLTEAIEARAEALIEAVEDEPDSETKSRLTTFASEVSENANAVSGRLEGKQFGTFDVISAALDLNYSWKLYQAARLRNTSDDVSDATNDALAALSDALKLFGPAREHIKTLYFRWELVNLSRSMFYAALPALVVSISAILFLDDSSVVTGSTLGFSNLLIVTAFVSAVSLAPFAILAAYVLRIATVAKRTLSIGPFVLRTETREDNLDWEGSDEEADRSSEAGESSESNESNESNGSD</sequence>
<proteinExistence type="predicted"/>
<evidence type="ECO:0000256" key="2">
    <source>
        <dbReference type="SAM" id="Phobius"/>
    </source>
</evidence>
<reference evidence="3 4" key="1">
    <citation type="journal article" date="2019" name="Int. J. Syst. Evol. Microbiol.">
        <title>The Global Catalogue of Microorganisms (GCM) 10K type strain sequencing project: providing services to taxonomists for standard genome sequencing and annotation.</title>
        <authorList>
            <consortium name="The Broad Institute Genomics Platform"/>
            <consortium name="The Broad Institute Genome Sequencing Center for Infectious Disease"/>
            <person name="Wu L."/>
            <person name="Ma J."/>
        </authorList>
    </citation>
    <scope>NUCLEOTIDE SEQUENCE [LARGE SCALE GENOMIC DNA]</scope>
    <source>
        <strain evidence="3 4">DSM 29988</strain>
    </source>
</reference>
<feature type="transmembrane region" description="Helical" evidence="2">
    <location>
        <begin position="293"/>
        <end position="320"/>
    </location>
</feature>
<feature type="region of interest" description="Disordered" evidence="1">
    <location>
        <begin position="1"/>
        <end position="20"/>
    </location>
</feature>
<dbReference type="RefSeq" id="WP_390221482.1">
    <property type="nucleotide sequence ID" value="NZ_JBHTAA010000001.1"/>
</dbReference>
<keyword evidence="2" id="KW-1133">Transmembrane helix</keyword>
<keyword evidence="4" id="KW-1185">Reference proteome</keyword>
<protein>
    <submittedName>
        <fullName evidence="3">Uncharacterized protein</fullName>
    </submittedName>
</protein>
<feature type="compositionally biased region" description="Polar residues" evidence="1">
    <location>
        <begin position="1"/>
        <end position="11"/>
    </location>
</feature>